<evidence type="ECO:0000313" key="6">
    <source>
        <dbReference type="Proteomes" id="UP000230423"/>
    </source>
</evidence>
<gene>
    <name evidence="5" type="ORF">TELCIR_22877</name>
</gene>
<reference evidence="5 6" key="1">
    <citation type="submission" date="2015-09" db="EMBL/GenBank/DDBJ databases">
        <title>Draft genome of the parasitic nematode Teladorsagia circumcincta isolate WARC Sus (inbred).</title>
        <authorList>
            <person name="Mitreva M."/>
        </authorList>
    </citation>
    <scope>NUCLEOTIDE SEQUENCE [LARGE SCALE GENOMIC DNA]</scope>
    <source>
        <strain evidence="5 6">S</strain>
    </source>
</reference>
<feature type="domain" description="NR LBD" evidence="4">
    <location>
        <begin position="1"/>
        <end position="121"/>
    </location>
</feature>
<dbReference type="Gene3D" id="1.10.565.10">
    <property type="entry name" value="Retinoid X Receptor"/>
    <property type="match status" value="1"/>
</dbReference>
<dbReference type="PROSITE" id="PS51843">
    <property type="entry name" value="NR_LBD"/>
    <property type="match status" value="1"/>
</dbReference>
<evidence type="ECO:0000259" key="4">
    <source>
        <dbReference type="PROSITE" id="PS51843"/>
    </source>
</evidence>
<dbReference type="EMBL" id="KZ384443">
    <property type="protein sequence ID" value="PIO55735.1"/>
    <property type="molecule type" value="Genomic_DNA"/>
</dbReference>
<keyword evidence="3" id="KW-0675">Receptor</keyword>
<dbReference type="InterPro" id="IPR035500">
    <property type="entry name" value="NHR-like_dom_sf"/>
</dbReference>
<dbReference type="PANTHER" id="PTHR45680">
    <property type="entry name" value="NUCLEAR HORMONE RECEPTOR FAMILY"/>
    <property type="match status" value="1"/>
</dbReference>
<dbReference type="AlphaFoldDB" id="A0A2G9TCR9"/>
<dbReference type="InterPro" id="IPR051152">
    <property type="entry name" value="C.elegans_Orphan_NR"/>
</dbReference>
<keyword evidence="1" id="KW-0805">Transcription regulation</keyword>
<sequence>MFDYFGCRLTDEVRRLLLEMNLDRFELSYILCALVWHVEGKNIQSTTRQRAESVVERISDELHEHYTSDLKMPNYAARLIKIMEIICSMEKAQHHRTKVMELARIFDVFKFDLSEKGFLLC</sequence>
<dbReference type="PANTHER" id="PTHR45680:SF29">
    <property type="entry name" value="NUCLEAR HORMONE RECEPTOR FAMILY"/>
    <property type="match status" value="1"/>
</dbReference>
<protein>
    <recommendedName>
        <fullName evidence="4">NR LBD domain-containing protein</fullName>
    </recommendedName>
</protein>
<organism evidence="5 6">
    <name type="scientific">Teladorsagia circumcincta</name>
    <name type="common">Brown stomach worm</name>
    <name type="synonym">Ostertagia circumcincta</name>
    <dbReference type="NCBI Taxonomy" id="45464"/>
    <lineage>
        <taxon>Eukaryota</taxon>
        <taxon>Metazoa</taxon>
        <taxon>Ecdysozoa</taxon>
        <taxon>Nematoda</taxon>
        <taxon>Chromadorea</taxon>
        <taxon>Rhabditida</taxon>
        <taxon>Rhabditina</taxon>
        <taxon>Rhabditomorpha</taxon>
        <taxon>Strongyloidea</taxon>
        <taxon>Trichostrongylidae</taxon>
        <taxon>Teladorsagia</taxon>
    </lineage>
</organism>
<evidence type="ECO:0000256" key="1">
    <source>
        <dbReference type="ARBA" id="ARBA00023015"/>
    </source>
</evidence>
<dbReference type="InterPro" id="IPR000536">
    <property type="entry name" value="Nucl_hrmn_rcpt_lig-bd"/>
</dbReference>
<keyword evidence="2" id="KW-0804">Transcription</keyword>
<dbReference type="Pfam" id="PF00104">
    <property type="entry name" value="Hormone_recep"/>
    <property type="match status" value="1"/>
</dbReference>
<evidence type="ECO:0000256" key="3">
    <source>
        <dbReference type="ARBA" id="ARBA00023170"/>
    </source>
</evidence>
<dbReference type="Proteomes" id="UP000230423">
    <property type="component" value="Unassembled WGS sequence"/>
</dbReference>
<dbReference type="SUPFAM" id="SSF48508">
    <property type="entry name" value="Nuclear receptor ligand-binding domain"/>
    <property type="match status" value="1"/>
</dbReference>
<evidence type="ECO:0000313" key="5">
    <source>
        <dbReference type="EMBL" id="PIO55735.1"/>
    </source>
</evidence>
<name>A0A2G9TCR9_TELCI</name>
<keyword evidence="6" id="KW-1185">Reference proteome</keyword>
<proteinExistence type="predicted"/>
<evidence type="ECO:0000256" key="2">
    <source>
        <dbReference type="ARBA" id="ARBA00023163"/>
    </source>
</evidence>
<accession>A0A2G9TCR9</accession>
<dbReference type="OrthoDB" id="10018779at2759"/>